<dbReference type="EMBL" id="KY000047">
    <property type="protein sequence ID" value="ASK44676.1"/>
    <property type="molecule type" value="Genomic_DNA"/>
</dbReference>
<organism evidence="1">
    <name type="scientific">Agrobacterium tumefaciens</name>
    <dbReference type="NCBI Taxonomy" id="358"/>
    <lineage>
        <taxon>Bacteria</taxon>
        <taxon>Pseudomonadati</taxon>
        <taxon>Pseudomonadota</taxon>
        <taxon>Alphaproteobacteria</taxon>
        <taxon>Hyphomicrobiales</taxon>
        <taxon>Rhizobiaceae</taxon>
        <taxon>Rhizobium/Agrobacterium group</taxon>
        <taxon>Agrobacterium</taxon>
        <taxon>Agrobacterium tumefaciens complex</taxon>
    </lineage>
</organism>
<sequence>MSAVQVWNPDDWELFSLNLLQHRHGALNVHKIPAAHQGDFGIDFYCTKEAVAYQCYAVEEPIDISTRADRQKTKITRDLAKIVANEMEIKKLFNDVRIRHWILLSPLHDSKEVNLHCSKKTKDMRDKQCGVLDDAFEVAIHDLTLFPAAVIASGLTSISSVKLSVPAPSTEEVAAWTVGSSNLLANAHHKLLKRTSPENISDAVADATSAFLQGNALLDALRSGSPDLHEKVTIAIKSRARRIQFAGPQGGQSANGILHAELDSLISAVQSAAPNLSNENAEQIAYGAISEWIMRCPLDFPDV</sequence>
<protein>
    <submittedName>
        <fullName evidence="1">Uncharacterized protein</fullName>
    </submittedName>
</protein>
<proteinExistence type="predicted"/>
<geneLocation type="plasmid" evidence="1">
    <name>pTi_CFBP2516</name>
</geneLocation>
<name>A0A2Z2PWK1_AGRTU</name>
<keyword evidence="1" id="KW-0614">Plasmid</keyword>
<dbReference type="AlphaFoldDB" id="A0A2Z2PWK1"/>
<evidence type="ECO:0000313" key="1">
    <source>
        <dbReference type="EMBL" id="ASK44676.1"/>
    </source>
</evidence>
<dbReference type="RefSeq" id="WP_137392587.1">
    <property type="nucleotide sequence ID" value="NZ_KY000047.1"/>
</dbReference>
<accession>A0A2Z2PWK1</accession>
<reference evidence="1" key="1">
    <citation type="submission" date="2016-10" db="EMBL/GenBank/DDBJ databases">
        <title>Agrobacterium Ti plasmids: Classification based on T-DNA and Vir regions organization.</title>
        <authorList>
            <person name="Nabi N."/>
            <person name="Vial L."/>
            <person name="Ben Hafsa A."/>
            <person name="Chapulliot D."/>
            <person name="Berard A."/>
            <person name="Chauveau A."/>
            <person name="Le Paslier M.-C."/>
            <person name="Harzallah Skhiri F."/>
            <person name="Brunel D."/>
            <person name="Nesme X."/>
            <person name="Chaouachi M."/>
        </authorList>
    </citation>
    <scope>NUCLEOTIDE SEQUENCE</scope>
    <source>
        <strain evidence="1">CFBP2516</strain>
        <plasmid evidence="1">pTi_CFBP2516</plasmid>
    </source>
</reference>